<gene>
    <name evidence="1" type="ORF">METZ01_LOCUS189577</name>
</gene>
<dbReference type="EMBL" id="UINC01038953">
    <property type="protein sequence ID" value="SVB36723.1"/>
    <property type="molecule type" value="Genomic_DNA"/>
</dbReference>
<reference evidence="1" key="1">
    <citation type="submission" date="2018-05" db="EMBL/GenBank/DDBJ databases">
        <authorList>
            <person name="Lanie J.A."/>
            <person name="Ng W.-L."/>
            <person name="Kazmierczak K.M."/>
            <person name="Andrzejewski T.M."/>
            <person name="Davidsen T.M."/>
            <person name="Wayne K.J."/>
            <person name="Tettelin H."/>
            <person name="Glass J.I."/>
            <person name="Rusch D."/>
            <person name="Podicherti R."/>
            <person name="Tsui H.-C.T."/>
            <person name="Winkler M.E."/>
        </authorList>
    </citation>
    <scope>NUCLEOTIDE SEQUENCE</scope>
</reference>
<dbReference type="PROSITE" id="PS51257">
    <property type="entry name" value="PROKAR_LIPOPROTEIN"/>
    <property type="match status" value="1"/>
</dbReference>
<protein>
    <submittedName>
        <fullName evidence="1">Uncharacterized protein</fullName>
    </submittedName>
</protein>
<evidence type="ECO:0000313" key="1">
    <source>
        <dbReference type="EMBL" id="SVB36723.1"/>
    </source>
</evidence>
<name>A0A382DGH8_9ZZZZ</name>
<sequence>MKKTTTLIATALIAVIGFTSNLSAGSCNAKPKTKIAAVLAKLNGKPNVCRNLVCMKKDFAGLKVTSEQLGQLKGAQVSFRTFVAHNLNQEQISQFQKAGVMSKDFGGAKITSEQLKQLTQAQTAFGNYLNHVLTTEQMVQVDLKSPVWLAAPQVKPSTCGKK</sequence>
<organism evidence="1">
    <name type="scientific">marine metagenome</name>
    <dbReference type="NCBI Taxonomy" id="408172"/>
    <lineage>
        <taxon>unclassified sequences</taxon>
        <taxon>metagenomes</taxon>
        <taxon>ecological metagenomes</taxon>
    </lineage>
</organism>
<accession>A0A382DGH8</accession>
<dbReference type="AlphaFoldDB" id="A0A382DGH8"/>
<proteinExistence type="predicted"/>